<dbReference type="PANTHER" id="PTHR30146">
    <property type="entry name" value="LACI-RELATED TRANSCRIPTIONAL REPRESSOR"/>
    <property type="match status" value="1"/>
</dbReference>
<dbReference type="CDD" id="cd01392">
    <property type="entry name" value="HTH_LacI"/>
    <property type="match status" value="1"/>
</dbReference>
<dbReference type="GO" id="GO:0000976">
    <property type="term" value="F:transcription cis-regulatory region binding"/>
    <property type="evidence" value="ECO:0007669"/>
    <property type="project" value="TreeGrafter"/>
</dbReference>
<dbReference type="GO" id="GO:0003700">
    <property type="term" value="F:DNA-binding transcription factor activity"/>
    <property type="evidence" value="ECO:0007669"/>
    <property type="project" value="TreeGrafter"/>
</dbReference>
<keyword evidence="6" id="KW-1185">Reference proteome</keyword>
<dbReference type="OrthoDB" id="269117at2"/>
<dbReference type="CDD" id="cd06267">
    <property type="entry name" value="PBP1_LacI_sugar_binding-like"/>
    <property type="match status" value="1"/>
</dbReference>
<protein>
    <submittedName>
        <fullName evidence="5">Putative HTH-type transcriptional repressor ExuR</fullName>
    </submittedName>
</protein>
<dbReference type="PANTHER" id="PTHR30146:SF138">
    <property type="entry name" value="TRANSCRIPTIONAL REGULATORY PROTEIN"/>
    <property type="match status" value="1"/>
</dbReference>
<dbReference type="Proteomes" id="UP000317369">
    <property type="component" value="Chromosome"/>
</dbReference>
<keyword evidence="3" id="KW-0804">Transcription</keyword>
<dbReference type="Pfam" id="PF13377">
    <property type="entry name" value="Peripla_BP_3"/>
    <property type="match status" value="1"/>
</dbReference>
<evidence type="ECO:0000256" key="2">
    <source>
        <dbReference type="ARBA" id="ARBA00023125"/>
    </source>
</evidence>
<dbReference type="InterPro" id="IPR000843">
    <property type="entry name" value="HTH_LacI"/>
</dbReference>
<dbReference type="PROSITE" id="PS50932">
    <property type="entry name" value="HTH_LACI_2"/>
    <property type="match status" value="1"/>
</dbReference>
<proteinExistence type="predicted"/>
<reference evidence="5 6" key="1">
    <citation type="submission" date="2019-02" db="EMBL/GenBank/DDBJ databases">
        <title>Deep-cultivation of Planctomycetes and their phenomic and genomic characterization uncovers novel biology.</title>
        <authorList>
            <person name="Wiegand S."/>
            <person name="Jogler M."/>
            <person name="Boedeker C."/>
            <person name="Pinto D."/>
            <person name="Vollmers J."/>
            <person name="Rivas-Marin E."/>
            <person name="Kohn T."/>
            <person name="Peeters S.H."/>
            <person name="Heuer A."/>
            <person name="Rast P."/>
            <person name="Oberbeckmann S."/>
            <person name="Bunk B."/>
            <person name="Jeske O."/>
            <person name="Meyerdierks A."/>
            <person name="Storesund J.E."/>
            <person name="Kallscheuer N."/>
            <person name="Luecker S."/>
            <person name="Lage O.M."/>
            <person name="Pohl T."/>
            <person name="Merkel B.J."/>
            <person name="Hornburger P."/>
            <person name="Mueller R.-W."/>
            <person name="Bruemmer F."/>
            <person name="Labrenz M."/>
            <person name="Spormann A.M."/>
            <person name="Op den Camp H."/>
            <person name="Overmann J."/>
            <person name="Amann R."/>
            <person name="Jetten M.S.M."/>
            <person name="Mascher T."/>
            <person name="Medema M.H."/>
            <person name="Devos D.P."/>
            <person name="Kaster A.-K."/>
            <person name="Ovreas L."/>
            <person name="Rohde M."/>
            <person name="Galperin M.Y."/>
            <person name="Jogler C."/>
        </authorList>
    </citation>
    <scope>NUCLEOTIDE SEQUENCE [LARGE SCALE GENOMIC DNA]</scope>
    <source>
        <strain evidence="5 6">KS4</strain>
    </source>
</reference>
<keyword evidence="1" id="KW-0805">Transcription regulation</keyword>
<organism evidence="5 6">
    <name type="scientific">Poriferisphaera corsica</name>
    <dbReference type="NCBI Taxonomy" id="2528020"/>
    <lineage>
        <taxon>Bacteria</taxon>
        <taxon>Pseudomonadati</taxon>
        <taxon>Planctomycetota</taxon>
        <taxon>Phycisphaerae</taxon>
        <taxon>Phycisphaerales</taxon>
        <taxon>Phycisphaeraceae</taxon>
        <taxon>Poriferisphaera</taxon>
    </lineage>
</organism>
<dbReference type="InterPro" id="IPR046335">
    <property type="entry name" value="LacI/GalR-like_sensor"/>
</dbReference>
<feature type="domain" description="HTH lacI-type" evidence="4">
    <location>
        <begin position="2"/>
        <end position="55"/>
    </location>
</feature>
<evidence type="ECO:0000259" key="4">
    <source>
        <dbReference type="PROSITE" id="PS50932"/>
    </source>
</evidence>
<keyword evidence="2" id="KW-0238">DNA-binding</keyword>
<gene>
    <name evidence="5" type="primary">exuR_1</name>
    <name evidence="5" type="ORF">KS4_12770</name>
</gene>
<name>A0A517YSV1_9BACT</name>
<dbReference type="Gene3D" id="3.40.50.2300">
    <property type="match status" value="2"/>
</dbReference>
<dbReference type="KEGG" id="pcor:KS4_12770"/>
<dbReference type="Gene3D" id="1.10.260.40">
    <property type="entry name" value="lambda repressor-like DNA-binding domains"/>
    <property type="match status" value="1"/>
</dbReference>
<dbReference type="EMBL" id="CP036425">
    <property type="protein sequence ID" value="QDU33232.1"/>
    <property type="molecule type" value="Genomic_DNA"/>
</dbReference>
<evidence type="ECO:0000313" key="6">
    <source>
        <dbReference type="Proteomes" id="UP000317369"/>
    </source>
</evidence>
<dbReference type="InterPro" id="IPR010982">
    <property type="entry name" value="Lambda_DNA-bd_dom_sf"/>
</dbReference>
<dbReference type="SUPFAM" id="SSF53822">
    <property type="entry name" value="Periplasmic binding protein-like I"/>
    <property type="match status" value="1"/>
</dbReference>
<dbReference type="SUPFAM" id="SSF47413">
    <property type="entry name" value="lambda repressor-like DNA-binding domains"/>
    <property type="match status" value="1"/>
</dbReference>
<evidence type="ECO:0000256" key="1">
    <source>
        <dbReference type="ARBA" id="ARBA00023015"/>
    </source>
</evidence>
<sequence length="350" mass="38556">MATVREIAKRLGVSTATVSRSLNDSSEVSDELKSKVVSEAKRIGYRLPRSKRLVRPMTIGIAFLNRTSGPKFMGYDAAVWGGVARGASQYKAEVMLVEIDPQASQAELDRVMKYRGLDGLVLRVDAEAKYMVERLADYDLPIVVLADHGDVDGVSYVYCDAKPPCQMVVEHLIHLGHKRIGLCHNHVMDTDHRDRIEAYMSALKESGIGYDPELIVPATVDLNGGARAMNRFLSLPNPPTAMFVIDPVLVVGVFRRAHEIGLKIPEEMSIVGIDDDMLRQVTFPSYTAVCQNAPEVGFQAGVALCKRLQHQIADESFTIKLDAFLEINESTAPPPVESVRATPQGQRILV</sequence>
<dbReference type="Pfam" id="PF00356">
    <property type="entry name" value="LacI"/>
    <property type="match status" value="1"/>
</dbReference>
<accession>A0A517YSV1</accession>
<dbReference type="AlphaFoldDB" id="A0A517YSV1"/>
<evidence type="ECO:0000256" key="3">
    <source>
        <dbReference type="ARBA" id="ARBA00023163"/>
    </source>
</evidence>
<dbReference type="RefSeq" id="WP_145076024.1">
    <property type="nucleotide sequence ID" value="NZ_CP036425.1"/>
</dbReference>
<evidence type="ECO:0000313" key="5">
    <source>
        <dbReference type="EMBL" id="QDU33232.1"/>
    </source>
</evidence>
<dbReference type="SMART" id="SM00354">
    <property type="entry name" value="HTH_LACI"/>
    <property type="match status" value="1"/>
</dbReference>
<dbReference type="InterPro" id="IPR028082">
    <property type="entry name" value="Peripla_BP_I"/>
</dbReference>